<feature type="transmembrane region" description="Helical" evidence="2">
    <location>
        <begin position="217"/>
        <end position="238"/>
    </location>
</feature>
<protein>
    <submittedName>
        <fullName evidence="3">Uncharacterized protein</fullName>
    </submittedName>
</protein>
<dbReference type="Proteomes" id="UP000663760">
    <property type="component" value="Chromosome 14"/>
</dbReference>
<feature type="compositionally biased region" description="Basic and acidic residues" evidence="1">
    <location>
        <begin position="41"/>
        <end position="50"/>
    </location>
</feature>
<dbReference type="OrthoDB" id="779821at2759"/>
<name>A0A7I8LBT6_SPIIN</name>
<dbReference type="EMBL" id="LR746277">
    <property type="protein sequence ID" value="CAA7407541.1"/>
    <property type="molecule type" value="Genomic_DNA"/>
</dbReference>
<sequence>MEDNLLLRALEVLKRACKDLQGMAAGGQEEEDHDGGSDLEEQGRRGEKKTALQQSPSLMALLVLQTETQAGGILSSDPALSTLCSLLSRLKEVCFSSGESTSSEAGGGLMVTIGAGLGGLLSALLQTRNRRWQRRRRRRSSRRSKSGEISRVAESIESEIQLWIDRESLGRLVSSLRSIGASPSSLSSKDEEDALMNLLKAFEERLVRGFDRKFQDLVLRSGAFPAVAAVLAVAAIPLRIRERCAAAVSAMVRFNRDVFVGHVLMGGGGAAGDLSSSSVHRSLATMGTPQSMRVLLFLVAAIKTAIVDEIHADGQIPCLVGFLSSPELDMAEAALELLLKVSYYARKEAVDAMIAANVVKRLVVLQQSPHGGALIEMDDEGSTAAAGGGAPPLRRRPFASCVARLAIQMEVGEGMRHREKTAAKREILDRVREAAASEADAATIIAEVLWGASA</sequence>
<evidence type="ECO:0000313" key="4">
    <source>
        <dbReference type="Proteomes" id="UP000663760"/>
    </source>
</evidence>
<keyword evidence="2" id="KW-0812">Transmembrane</keyword>
<evidence type="ECO:0000256" key="1">
    <source>
        <dbReference type="SAM" id="MobiDB-lite"/>
    </source>
</evidence>
<feature type="transmembrane region" description="Helical" evidence="2">
    <location>
        <begin position="105"/>
        <end position="125"/>
    </location>
</feature>
<dbReference type="InterPro" id="IPR016024">
    <property type="entry name" value="ARM-type_fold"/>
</dbReference>
<proteinExistence type="predicted"/>
<evidence type="ECO:0000313" key="3">
    <source>
        <dbReference type="EMBL" id="CAA7407541.1"/>
    </source>
</evidence>
<dbReference type="Gene3D" id="1.25.10.10">
    <property type="entry name" value="Leucine-rich Repeat Variant"/>
    <property type="match status" value="1"/>
</dbReference>
<gene>
    <name evidence="3" type="ORF">SI8410_14018219</name>
</gene>
<accession>A0A7I8LBT6</accession>
<keyword evidence="4" id="KW-1185">Reference proteome</keyword>
<keyword evidence="2" id="KW-0472">Membrane</keyword>
<feature type="region of interest" description="Disordered" evidence="1">
    <location>
        <begin position="24"/>
        <end position="51"/>
    </location>
</feature>
<dbReference type="AlphaFoldDB" id="A0A7I8LBT6"/>
<keyword evidence="2" id="KW-1133">Transmembrane helix</keyword>
<organism evidence="3 4">
    <name type="scientific">Spirodela intermedia</name>
    <name type="common">Intermediate duckweed</name>
    <dbReference type="NCBI Taxonomy" id="51605"/>
    <lineage>
        <taxon>Eukaryota</taxon>
        <taxon>Viridiplantae</taxon>
        <taxon>Streptophyta</taxon>
        <taxon>Embryophyta</taxon>
        <taxon>Tracheophyta</taxon>
        <taxon>Spermatophyta</taxon>
        <taxon>Magnoliopsida</taxon>
        <taxon>Liliopsida</taxon>
        <taxon>Araceae</taxon>
        <taxon>Lemnoideae</taxon>
        <taxon>Spirodela</taxon>
    </lineage>
</organism>
<dbReference type="InterPro" id="IPR011989">
    <property type="entry name" value="ARM-like"/>
</dbReference>
<evidence type="ECO:0000256" key="2">
    <source>
        <dbReference type="SAM" id="Phobius"/>
    </source>
</evidence>
<dbReference type="SUPFAM" id="SSF48371">
    <property type="entry name" value="ARM repeat"/>
    <property type="match status" value="1"/>
</dbReference>
<reference evidence="3" key="1">
    <citation type="submission" date="2020-02" db="EMBL/GenBank/DDBJ databases">
        <authorList>
            <person name="Scholz U."/>
            <person name="Mascher M."/>
            <person name="Fiebig A."/>
        </authorList>
    </citation>
    <scope>NUCLEOTIDE SEQUENCE</scope>
</reference>
<dbReference type="PANTHER" id="PTHR35834">
    <property type="entry name" value="ARMADILLO-TYPE FOLD PROTEIN-RELATED"/>
    <property type="match status" value="1"/>
</dbReference>
<dbReference type="PANTHER" id="PTHR35834:SF2">
    <property type="entry name" value="ATAXIN-10 DOMAIN-CONTAINING PROTEIN"/>
    <property type="match status" value="1"/>
</dbReference>
<feature type="compositionally biased region" description="Acidic residues" evidence="1">
    <location>
        <begin position="28"/>
        <end position="40"/>
    </location>
</feature>